<keyword evidence="1" id="KW-0472">Membrane</keyword>
<keyword evidence="3" id="KW-1185">Reference proteome</keyword>
<protein>
    <recommendedName>
        <fullName evidence="4">DUF4234 domain-containing protein</fullName>
    </recommendedName>
</protein>
<dbReference type="RefSeq" id="WP_286305329.1">
    <property type="nucleotide sequence ID" value="NZ_AP027741.1"/>
</dbReference>
<gene>
    <name evidence="2" type="ORF">GCM10008964_02140</name>
</gene>
<reference evidence="3" key="1">
    <citation type="journal article" date="2019" name="Int. J. Syst. Evol. Microbiol.">
        <title>The Global Catalogue of Microorganisms (GCM) 10K type strain sequencing project: providing services to taxonomists for standard genome sequencing and annotation.</title>
        <authorList>
            <consortium name="The Broad Institute Genomics Platform"/>
            <consortium name="The Broad Institute Genome Sequencing Center for Infectious Disease"/>
            <person name="Wu L."/>
            <person name="Ma J."/>
        </authorList>
    </citation>
    <scope>NUCLEOTIDE SEQUENCE [LARGE SCALE GENOMIC DNA]</scope>
    <source>
        <strain evidence="3">JCM 6886</strain>
    </source>
</reference>
<evidence type="ECO:0000313" key="2">
    <source>
        <dbReference type="EMBL" id="GAA0214186.1"/>
    </source>
</evidence>
<accession>A0ABP3CS76</accession>
<evidence type="ECO:0000313" key="3">
    <source>
        <dbReference type="Proteomes" id="UP001501476"/>
    </source>
</evidence>
<organism evidence="2 3">
    <name type="scientific">Methylophaga marina</name>
    <dbReference type="NCBI Taxonomy" id="45495"/>
    <lineage>
        <taxon>Bacteria</taxon>
        <taxon>Pseudomonadati</taxon>
        <taxon>Pseudomonadota</taxon>
        <taxon>Gammaproteobacteria</taxon>
        <taxon>Thiotrichales</taxon>
        <taxon>Piscirickettsiaceae</taxon>
        <taxon>Methylophaga</taxon>
    </lineage>
</organism>
<keyword evidence="1" id="KW-0812">Transmembrane</keyword>
<name>A0ABP3CS76_9GAMM</name>
<evidence type="ECO:0008006" key="4">
    <source>
        <dbReference type="Google" id="ProtNLM"/>
    </source>
</evidence>
<sequence>MELETQTPQTVMETDSNPAAGDQAYFSVSTTKLKWLYLATFGLYGIYWFYKNWKLQQPYIDDKIMPVMRGIFSIFCSCINETHQAKYVTSGYSRE</sequence>
<feature type="transmembrane region" description="Helical" evidence="1">
    <location>
        <begin position="33"/>
        <end position="50"/>
    </location>
</feature>
<evidence type="ECO:0000256" key="1">
    <source>
        <dbReference type="SAM" id="Phobius"/>
    </source>
</evidence>
<proteinExistence type="predicted"/>
<keyword evidence="1" id="KW-1133">Transmembrane helix</keyword>
<dbReference type="Proteomes" id="UP001501476">
    <property type="component" value="Unassembled WGS sequence"/>
</dbReference>
<comment type="caution">
    <text evidence="2">The sequence shown here is derived from an EMBL/GenBank/DDBJ whole genome shotgun (WGS) entry which is preliminary data.</text>
</comment>
<dbReference type="EMBL" id="BAAADG010000001">
    <property type="protein sequence ID" value="GAA0214186.1"/>
    <property type="molecule type" value="Genomic_DNA"/>
</dbReference>